<organism evidence="1 2">
    <name type="scientific">Abeliophyllum distichum</name>
    <dbReference type="NCBI Taxonomy" id="126358"/>
    <lineage>
        <taxon>Eukaryota</taxon>
        <taxon>Viridiplantae</taxon>
        <taxon>Streptophyta</taxon>
        <taxon>Embryophyta</taxon>
        <taxon>Tracheophyta</taxon>
        <taxon>Spermatophyta</taxon>
        <taxon>Magnoliopsida</taxon>
        <taxon>eudicotyledons</taxon>
        <taxon>Gunneridae</taxon>
        <taxon>Pentapetalae</taxon>
        <taxon>asterids</taxon>
        <taxon>lamiids</taxon>
        <taxon>Lamiales</taxon>
        <taxon>Oleaceae</taxon>
        <taxon>Forsythieae</taxon>
        <taxon>Abeliophyllum</taxon>
    </lineage>
</organism>
<dbReference type="EMBL" id="JBFOLK010000012">
    <property type="protein sequence ID" value="KAL2469757.1"/>
    <property type="molecule type" value="Genomic_DNA"/>
</dbReference>
<proteinExistence type="predicted"/>
<reference evidence="2" key="1">
    <citation type="submission" date="2024-07" db="EMBL/GenBank/DDBJ databases">
        <title>Two chromosome-level genome assemblies of Korean endemic species Abeliophyllum distichum and Forsythia ovata (Oleaceae).</title>
        <authorList>
            <person name="Jang H."/>
        </authorList>
    </citation>
    <scope>NUCLEOTIDE SEQUENCE [LARGE SCALE GENOMIC DNA]</scope>
</reference>
<keyword evidence="2" id="KW-1185">Reference proteome</keyword>
<comment type="caution">
    <text evidence="1">The sequence shown here is derived from an EMBL/GenBank/DDBJ whole genome shotgun (WGS) entry which is preliminary data.</text>
</comment>
<evidence type="ECO:0000313" key="1">
    <source>
        <dbReference type="EMBL" id="KAL2469757.1"/>
    </source>
</evidence>
<accession>A0ABD1Q0P4</accession>
<name>A0ABD1Q0P4_9LAMI</name>
<dbReference type="AlphaFoldDB" id="A0ABD1Q0P4"/>
<dbReference type="Proteomes" id="UP001604336">
    <property type="component" value="Unassembled WGS sequence"/>
</dbReference>
<gene>
    <name evidence="1" type="ORF">Adt_37893</name>
</gene>
<evidence type="ECO:0000313" key="2">
    <source>
        <dbReference type="Proteomes" id="UP001604336"/>
    </source>
</evidence>
<sequence length="203" mass="23069">MEVMVQTILHSSHLAGLIRHASLGDRSSDEYRMVCAVVNRMTANCYRDYKLKTHNHLKTYGPSRLYSEMSDEDWHNCIDFFTSPTFVDKLVELRQTQQTQVTSSGASVACYCKGGSRKTTKTHLWSWTGSEDTISLSLNSTAASKAPEGTSYQFSGDPQNDDHWFAMHEAQLCRIQRKIQRLKNSIRGVVPEEEDEDEGIRDP</sequence>
<protein>
    <submittedName>
        <fullName evidence="1">Uncharacterized protein</fullName>
    </submittedName>
</protein>